<dbReference type="EMBL" id="JABFTP020000165">
    <property type="protein sequence ID" value="KAL3284781.1"/>
    <property type="molecule type" value="Genomic_DNA"/>
</dbReference>
<dbReference type="Proteomes" id="UP001516400">
    <property type="component" value="Unassembled WGS sequence"/>
</dbReference>
<evidence type="ECO:0000313" key="1">
    <source>
        <dbReference type="EMBL" id="KAL3284781.1"/>
    </source>
</evidence>
<keyword evidence="2" id="KW-1185">Reference proteome</keyword>
<accession>A0ABD2P1Q7</accession>
<dbReference type="AlphaFoldDB" id="A0ABD2P1Q7"/>
<evidence type="ECO:0000313" key="2">
    <source>
        <dbReference type="Proteomes" id="UP001516400"/>
    </source>
</evidence>
<evidence type="ECO:0008006" key="3">
    <source>
        <dbReference type="Google" id="ProtNLM"/>
    </source>
</evidence>
<sequence length="95" mass="10784">STDVEEFSDLRPICLLPITAKMLELMVCDMIRDFMAEWRILPKDQSGFRARYITGTALCKVNHCSINLYADDAQLLIGFSPENAENAMQRAIDDL</sequence>
<proteinExistence type="predicted"/>
<feature type="non-terminal residue" evidence="1">
    <location>
        <position position="1"/>
    </location>
</feature>
<protein>
    <recommendedName>
        <fullName evidence="3">Reverse transcriptase domain-containing protein</fullName>
    </recommendedName>
</protein>
<comment type="caution">
    <text evidence="1">The sequence shown here is derived from an EMBL/GenBank/DDBJ whole genome shotgun (WGS) entry which is preliminary data.</text>
</comment>
<name>A0ABD2P1Q7_9CUCU</name>
<gene>
    <name evidence="1" type="ORF">HHI36_018924</name>
</gene>
<reference evidence="1 2" key="1">
    <citation type="journal article" date="2021" name="BMC Biol.">
        <title>Horizontally acquired antibacterial genes associated with adaptive radiation of ladybird beetles.</title>
        <authorList>
            <person name="Li H.S."/>
            <person name="Tang X.F."/>
            <person name="Huang Y.H."/>
            <person name="Xu Z.Y."/>
            <person name="Chen M.L."/>
            <person name="Du X.Y."/>
            <person name="Qiu B.Y."/>
            <person name="Chen P.T."/>
            <person name="Zhang W."/>
            <person name="Slipinski A."/>
            <person name="Escalona H.E."/>
            <person name="Waterhouse R.M."/>
            <person name="Zwick A."/>
            <person name="Pang H."/>
        </authorList>
    </citation>
    <scope>NUCLEOTIDE SEQUENCE [LARGE SCALE GENOMIC DNA]</scope>
    <source>
        <strain evidence="1">SYSU2018</strain>
    </source>
</reference>
<organism evidence="1 2">
    <name type="scientific">Cryptolaemus montrouzieri</name>
    <dbReference type="NCBI Taxonomy" id="559131"/>
    <lineage>
        <taxon>Eukaryota</taxon>
        <taxon>Metazoa</taxon>
        <taxon>Ecdysozoa</taxon>
        <taxon>Arthropoda</taxon>
        <taxon>Hexapoda</taxon>
        <taxon>Insecta</taxon>
        <taxon>Pterygota</taxon>
        <taxon>Neoptera</taxon>
        <taxon>Endopterygota</taxon>
        <taxon>Coleoptera</taxon>
        <taxon>Polyphaga</taxon>
        <taxon>Cucujiformia</taxon>
        <taxon>Coccinelloidea</taxon>
        <taxon>Coccinellidae</taxon>
        <taxon>Scymninae</taxon>
        <taxon>Scymnini</taxon>
        <taxon>Cryptolaemus</taxon>
    </lineage>
</organism>